<proteinExistence type="predicted"/>
<protein>
    <submittedName>
        <fullName evidence="1">Uncharacterized protein</fullName>
    </submittedName>
</protein>
<keyword evidence="2" id="KW-1185">Reference proteome</keyword>
<reference evidence="2" key="1">
    <citation type="journal article" date="2023" name="Front. Microbiol.">
        <title>Ralstonia chuxiongensis sp. nov., Ralstonia mojiangensis sp. nov., and Ralstonia soli sp. nov., isolated from tobacco fields, are three novel species in the family Burkholderiaceae.</title>
        <authorList>
            <person name="Lu C.H."/>
            <person name="Zhang Y.Y."/>
            <person name="Jiang N."/>
            <person name="Chen W."/>
            <person name="Shao X."/>
            <person name="Zhao Z.M."/>
            <person name="Lu W.L."/>
            <person name="Hu X."/>
            <person name="Xi Y.X."/>
            <person name="Zou S.Y."/>
            <person name="Wei Q.J."/>
            <person name="Lin Z.L."/>
            <person name="Gong L."/>
            <person name="Gai X.T."/>
            <person name="Zhang L.Q."/>
            <person name="Li J.Y."/>
            <person name="Jin Y."/>
            <person name="Xia Z.Y."/>
        </authorList>
    </citation>
    <scope>NUCLEOTIDE SEQUENCE [LARGE SCALE GENOMIC DNA]</scope>
    <source>
        <strain evidence="2">21YRMH01-3</strain>
    </source>
</reference>
<dbReference type="RefSeq" id="WP_253535494.1">
    <property type="nucleotide sequence ID" value="NZ_JAMYWC010000001.1"/>
</dbReference>
<accession>A0AA42BGA3</accession>
<gene>
    <name evidence="1" type="ORF">NKG59_04105</name>
</gene>
<evidence type="ECO:0000313" key="2">
    <source>
        <dbReference type="Proteomes" id="UP001162793"/>
    </source>
</evidence>
<dbReference type="EMBL" id="JAMYWC010000001">
    <property type="protein sequence ID" value="MCP1171524.1"/>
    <property type="molecule type" value="Genomic_DNA"/>
</dbReference>
<name>A0AA42BGA3_9RALS</name>
<evidence type="ECO:0000313" key="1">
    <source>
        <dbReference type="EMBL" id="MCP1171524.1"/>
    </source>
</evidence>
<organism evidence="1 2">
    <name type="scientific">Ralstonia chuxiongensis</name>
    <dbReference type="NCBI Taxonomy" id="2957504"/>
    <lineage>
        <taxon>Bacteria</taxon>
        <taxon>Pseudomonadati</taxon>
        <taxon>Pseudomonadota</taxon>
        <taxon>Betaproteobacteria</taxon>
        <taxon>Burkholderiales</taxon>
        <taxon>Burkholderiaceae</taxon>
        <taxon>Ralstonia</taxon>
    </lineage>
</organism>
<sequence length="136" mass="15632">MQVLQLPADGSSLWAGMDDIELITPDGRHHVHLRYEGEPPHGDSYHLIQIDGVPAPGYAWGCTFACTPDSRLLAMSWMEKRIERKTAVFDLEGGRYFVLPFYMGNFCFRWPRLECVDPASEQRSYAFNGNENWLVY</sequence>
<dbReference type="Proteomes" id="UP001162793">
    <property type="component" value="Unassembled WGS sequence"/>
</dbReference>
<comment type="caution">
    <text evidence="1">The sequence shown here is derived from an EMBL/GenBank/DDBJ whole genome shotgun (WGS) entry which is preliminary data.</text>
</comment>
<dbReference type="AlphaFoldDB" id="A0AA42BGA3"/>